<comment type="caution">
    <text evidence="2">The sequence shown here is derived from an EMBL/GenBank/DDBJ whole genome shotgun (WGS) entry which is preliminary data.</text>
</comment>
<evidence type="ECO:0000256" key="1">
    <source>
        <dbReference type="SAM" id="Phobius"/>
    </source>
</evidence>
<sequence>MDHMQVMSLCLLPLFNLQKCHQSLQKELVEKQTMMCQMNVVLNISSLEQDVVVISLLIMAPINTVVAMHSRIMVRMQMDHQILMRESLQKEVFPLALVHMRSECGFKSRVLVLRCFSK</sequence>
<dbReference type="Proteomes" id="UP001229421">
    <property type="component" value="Unassembled WGS sequence"/>
</dbReference>
<keyword evidence="3" id="KW-1185">Reference proteome</keyword>
<feature type="transmembrane region" description="Helical" evidence="1">
    <location>
        <begin position="51"/>
        <end position="74"/>
    </location>
</feature>
<protein>
    <submittedName>
        <fullName evidence="2">Uncharacterized protein</fullName>
    </submittedName>
</protein>
<proteinExistence type="predicted"/>
<gene>
    <name evidence="2" type="ORF">QVD17_12752</name>
</gene>
<organism evidence="2 3">
    <name type="scientific">Tagetes erecta</name>
    <name type="common">African marigold</name>
    <dbReference type="NCBI Taxonomy" id="13708"/>
    <lineage>
        <taxon>Eukaryota</taxon>
        <taxon>Viridiplantae</taxon>
        <taxon>Streptophyta</taxon>
        <taxon>Embryophyta</taxon>
        <taxon>Tracheophyta</taxon>
        <taxon>Spermatophyta</taxon>
        <taxon>Magnoliopsida</taxon>
        <taxon>eudicotyledons</taxon>
        <taxon>Gunneridae</taxon>
        <taxon>Pentapetalae</taxon>
        <taxon>asterids</taxon>
        <taxon>campanulids</taxon>
        <taxon>Asterales</taxon>
        <taxon>Asteraceae</taxon>
        <taxon>Asteroideae</taxon>
        <taxon>Heliantheae alliance</taxon>
        <taxon>Tageteae</taxon>
        <taxon>Tagetes</taxon>
    </lineage>
</organism>
<keyword evidence="1" id="KW-0812">Transmembrane</keyword>
<keyword evidence="1" id="KW-0472">Membrane</keyword>
<name>A0AAD8KV63_TARER</name>
<dbReference type="EMBL" id="JAUHHV010000003">
    <property type="protein sequence ID" value="KAK1430190.1"/>
    <property type="molecule type" value="Genomic_DNA"/>
</dbReference>
<reference evidence="2" key="1">
    <citation type="journal article" date="2023" name="bioRxiv">
        <title>Improved chromosome-level genome assembly for marigold (Tagetes erecta).</title>
        <authorList>
            <person name="Jiang F."/>
            <person name="Yuan L."/>
            <person name="Wang S."/>
            <person name="Wang H."/>
            <person name="Xu D."/>
            <person name="Wang A."/>
            <person name="Fan W."/>
        </authorList>
    </citation>
    <scope>NUCLEOTIDE SEQUENCE</scope>
    <source>
        <strain evidence="2">WSJ</strain>
        <tissue evidence="2">Leaf</tissue>
    </source>
</reference>
<accession>A0AAD8KV63</accession>
<evidence type="ECO:0000313" key="2">
    <source>
        <dbReference type="EMBL" id="KAK1430190.1"/>
    </source>
</evidence>
<evidence type="ECO:0000313" key="3">
    <source>
        <dbReference type="Proteomes" id="UP001229421"/>
    </source>
</evidence>
<dbReference type="AlphaFoldDB" id="A0AAD8KV63"/>
<keyword evidence="1" id="KW-1133">Transmembrane helix</keyword>